<evidence type="ECO:0000313" key="1">
    <source>
        <dbReference type="EMBL" id="AKH36929.1"/>
    </source>
</evidence>
<name>A0A0F7KDU4_9PROT</name>
<keyword evidence="2" id="KW-1185">Reference proteome</keyword>
<gene>
    <name evidence="1" type="ORF">AAW31_02505</name>
</gene>
<dbReference type="KEGG" id="nco:AAW31_02505"/>
<dbReference type="PATRIC" id="fig|44574.3.peg.594"/>
<protein>
    <submittedName>
        <fullName evidence="1">Uncharacterized protein</fullName>
    </submittedName>
</protein>
<evidence type="ECO:0000313" key="2">
    <source>
        <dbReference type="Proteomes" id="UP000034156"/>
    </source>
</evidence>
<dbReference type="RefSeq" id="WP_046849028.1">
    <property type="nucleotide sequence ID" value="NZ_CP011451.1"/>
</dbReference>
<sequence>MTRFPLCQGNPYRLTVLTNHTIAFPITYTHALLCIELPSQFLSAHMLHDLTGRWQAGLKLSVLPKHDFAKDTTGACCAFVSASVER</sequence>
<reference evidence="2" key="1">
    <citation type="submission" date="2015-05" db="EMBL/GenBank/DDBJ databases">
        <title>Draft genome of Nitrosomonas communis strain Nm2.</title>
        <authorList>
            <person name="Kozlowski J.A."/>
            <person name="Kits K.D."/>
            <person name="Stein L.Y."/>
        </authorList>
    </citation>
    <scope>NUCLEOTIDE SEQUENCE [LARGE SCALE GENOMIC DNA]</scope>
    <source>
        <strain evidence="2">Nm2</strain>
    </source>
</reference>
<dbReference type="EMBL" id="CP011451">
    <property type="protein sequence ID" value="AKH36929.1"/>
    <property type="molecule type" value="Genomic_DNA"/>
</dbReference>
<proteinExistence type="predicted"/>
<dbReference type="Proteomes" id="UP000034156">
    <property type="component" value="Chromosome"/>
</dbReference>
<organism evidence="1 2">
    <name type="scientific">Nitrosomonas communis</name>
    <dbReference type="NCBI Taxonomy" id="44574"/>
    <lineage>
        <taxon>Bacteria</taxon>
        <taxon>Pseudomonadati</taxon>
        <taxon>Pseudomonadota</taxon>
        <taxon>Betaproteobacteria</taxon>
        <taxon>Nitrosomonadales</taxon>
        <taxon>Nitrosomonadaceae</taxon>
        <taxon>Nitrosomonas</taxon>
    </lineage>
</organism>
<accession>A0A0F7KDU4</accession>
<reference evidence="1 2" key="2">
    <citation type="journal article" date="2016" name="Genome Announc.">
        <title>Genome Sequence of Nitrosomonas communis Strain Nm2, a Mesophilic Ammonia-Oxidizing Bacterium Isolated from Mediterranean Soil.</title>
        <authorList>
            <person name="Kozlowski J.A."/>
            <person name="Kits K.D."/>
            <person name="Stein L.Y."/>
        </authorList>
    </citation>
    <scope>NUCLEOTIDE SEQUENCE [LARGE SCALE GENOMIC DNA]</scope>
    <source>
        <strain evidence="1 2">Nm2</strain>
    </source>
</reference>
<dbReference type="AlphaFoldDB" id="A0A0F7KDU4"/>